<dbReference type="InterPro" id="IPR016024">
    <property type="entry name" value="ARM-type_fold"/>
</dbReference>
<keyword evidence="5 9" id="KW-0732">Signal</keyword>
<evidence type="ECO:0000256" key="3">
    <source>
        <dbReference type="ARBA" id="ARBA00015352"/>
    </source>
</evidence>
<keyword evidence="6" id="KW-0256">Endoplasmic reticulum</keyword>
<keyword evidence="7" id="KW-0653">Protein transport</keyword>
<keyword evidence="11" id="KW-1185">Reference proteome</keyword>
<accession>A0ABR3GUN0</accession>
<keyword evidence="8" id="KW-0811">Translocation</keyword>
<evidence type="ECO:0000256" key="6">
    <source>
        <dbReference type="ARBA" id="ARBA00022824"/>
    </source>
</evidence>
<protein>
    <recommendedName>
        <fullName evidence="3">Nucleotide exchange factor SIL1</fullName>
    </recommendedName>
</protein>
<name>A0ABR3GUN0_9PEZI</name>
<evidence type="ECO:0000313" key="11">
    <source>
        <dbReference type="Proteomes" id="UP001447188"/>
    </source>
</evidence>
<gene>
    <name evidence="10" type="primary">SIL1</name>
    <name evidence="10" type="ORF">Q9L58_001757</name>
</gene>
<evidence type="ECO:0000313" key="10">
    <source>
        <dbReference type="EMBL" id="KAL0639296.1"/>
    </source>
</evidence>
<evidence type="ECO:0000256" key="7">
    <source>
        <dbReference type="ARBA" id="ARBA00022927"/>
    </source>
</evidence>
<reference evidence="10 11" key="1">
    <citation type="submission" date="2024-02" db="EMBL/GenBank/DDBJ databases">
        <title>Discinaceae phylogenomics.</title>
        <authorList>
            <person name="Dirks A.C."/>
            <person name="James T.Y."/>
        </authorList>
    </citation>
    <scope>NUCLEOTIDE SEQUENCE [LARGE SCALE GENOMIC DNA]</scope>
    <source>
        <strain evidence="10 11">ACD0624</strain>
    </source>
</reference>
<evidence type="ECO:0000256" key="4">
    <source>
        <dbReference type="ARBA" id="ARBA00022448"/>
    </source>
</evidence>
<evidence type="ECO:0000256" key="8">
    <source>
        <dbReference type="ARBA" id="ARBA00023010"/>
    </source>
</evidence>
<dbReference type="SUPFAM" id="SSF48371">
    <property type="entry name" value="ARM repeat"/>
    <property type="match status" value="1"/>
</dbReference>
<dbReference type="EMBL" id="JBBBZM010000013">
    <property type="protein sequence ID" value="KAL0639296.1"/>
    <property type="molecule type" value="Genomic_DNA"/>
</dbReference>
<dbReference type="Gene3D" id="1.25.10.10">
    <property type="entry name" value="Leucine-rich Repeat Variant"/>
    <property type="match status" value="1"/>
</dbReference>
<dbReference type="Proteomes" id="UP001447188">
    <property type="component" value="Unassembled WGS sequence"/>
</dbReference>
<feature type="signal peptide" evidence="9">
    <location>
        <begin position="1"/>
        <end position="21"/>
    </location>
</feature>
<organism evidence="10 11">
    <name type="scientific">Discina gigas</name>
    <dbReference type="NCBI Taxonomy" id="1032678"/>
    <lineage>
        <taxon>Eukaryota</taxon>
        <taxon>Fungi</taxon>
        <taxon>Dikarya</taxon>
        <taxon>Ascomycota</taxon>
        <taxon>Pezizomycotina</taxon>
        <taxon>Pezizomycetes</taxon>
        <taxon>Pezizales</taxon>
        <taxon>Discinaceae</taxon>
        <taxon>Discina</taxon>
    </lineage>
</organism>
<keyword evidence="4" id="KW-0813">Transport</keyword>
<dbReference type="PANTHER" id="PTHR19316:SF34">
    <property type="entry name" value="NUCLEOTIDE EXCHANGE FACTOR SIL1"/>
    <property type="match status" value="1"/>
</dbReference>
<feature type="chain" id="PRO_5045634268" description="Nucleotide exchange factor SIL1" evidence="9">
    <location>
        <begin position="22"/>
        <end position="421"/>
    </location>
</feature>
<comment type="similarity">
    <text evidence="1">Belongs to the SIL1 family.</text>
</comment>
<sequence length="421" mass="46028">MRTSPISLLSLLFGLPALIAAAHNVPEKFSAEHPFSSELICHDTTCYPKVFVATDEFQIIHDDQELPSGLHVRLNLETGKKEAKINIVDAADDTNNAVVVVHNDGDSQLAAVDTPKPIPRVPVSLDGAIKPPISASAGEALEFSDSLEILSNHKSHSTTELSHALLSLEDLVHEIYWGLQIAAPKYVSPLLTLVSSSPEATIRSNAALVLGSALSNNPKALSLATSDYSVRPIRSLLTSLDKETDHNARARILYALNQAIKSPMTRTDFLSAEGLPTLHRLFKNGDAEFMGRVAIVIEDNFLNEDMLPDAESMKKQADGSVRFNPTRDGIDERKFCSLLEDALLNGSAKEGMDEDVKEKIFSALSALKRKYLGHKECISSKEFLGWLDALADLEGRSYGQIEADGDEPLKLKAYDNRDLFV</sequence>
<evidence type="ECO:0000256" key="5">
    <source>
        <dbReference type="ARBA" id="ARBA00022729"/>
    </source>
</evidence>
<comment type="caution">
    <text evidence="10">The sequence shown here is derived from an EMBL/GenBank/DDBJ whole genome shotgun (WGS) entry which is preliminary data.</text>
</comment>
<dbReference type="Pfam" id="PF16782">
    <property type="entry name" value="SIL1"/>
    <property type="match status" value="1"/>
</dbReference>
<comment type="subunit">
    <text evidence="2">Interacts with KAR2.</text>
</comment>
<dbReference type="PANTHER" id="PTHR19316">
    <property type="entry name" value="PROTEIN FOLDING REGULATOR"/>
    <property type="match status" value="1"/>
</dbReference>
<evidence type="ECO:0000256" key="9">
    <source>
        <dbReference type="SAM" id="SignalP"/>
    </source>
</evidence>
<evidence type="ECO:0000256" key="1">
    <source>
        <dbReference type="ARBA" id="ARBA00010588"/>
    </source>
</evidence>
<dbReference type="InterPro" id="IPR050693">
    <property type="entry name" value="Hsp70_NEF-Inhibitors"/>
</dbReference>
<evidence type="ECO:0000256" key="2">
    <source>
        <dbReference type="ARBA" id="ARBA00011799"/>
    </source>
</evidence>
<proteinExistence type="inferred from homology"/>
<dbReference type="InterPro" id="IPR011989">
    <property type="entry name" value="ARM-like"/>
</dbReference>
<dbReference type="InterPro" id="IPR031884">
    <property type="entry name" value="Sil1_fungi"/>
</dbReference>